<accession>A0A917UUR0</accession>
<sequence length="76" mass="8282">MSGAAGMIPSLAACRRTIMSTIRTCRVIPIDFDFGFSGDGTWSKAISHQRDPGYIDLPDGCISELRHEIARDLALV</sequence>
<keyword evidence="2" id="KW-1185">Reference proteome</keyword>
<gene>
    <name evidence="1" type="ORF">GCM10011372_27460</name>
</gene>
<protein>
    <submittedName>
        <fullName evidence="1">Uncharacterized protein</fullName>
    </submittedName>
</protein>
<evidence type="ECO:0000313" key="1">
    <source>
        <dbReference type="EMBL" id="GGJ87459.1"/>
    </source>
</evidence>
<comment type="caution">
    <text evidence="1">The sequence shown here is derived from an EMBL/GenBank/DDBJ whole genome shotgun (WGS) entry which is preliminary data.</text>
</comment>
<evidence type="ECO:0000313" key="2">
    <source>
        <dbReference type="Proteomes" id="UP000636956"/>
    </source>
</evidence>
<name>A0A917UUR0_9MICO</name>
<reference evidence="1" key="1">
    <citation type="journal article" date="2014" name="Int. J. Syst. Evol. Microbiol.">
        <title>Complete genome sequence of Corynebacterium casei LMG S-19264T (=DSM 44701T), isolated from a smear-ripened cheese.</title>
        <authorList>
            <consortium name="US DOE Joint Genome Institute (JGI-PGF)"/>
            <person name="Walter F."/>
            <person name="Albersmeier A."/>
            <person name="Kalinowski J."/>
            <person name="Ruckert C."/>
        </authorList>
    </citation>
    <scope>NUCLEOTIDE SEQUENCE</scope>
    <source>
        <strain evidence="1">CGMCC 1.8984</strain>
    </source>
</reference>
<dbReference type="EMBL" id="BMMD01000017">
    <property type="protein sequence ID" value="GGJ87459.1"/>
    <property type="molecule type" value="Genomic_DNA"/>
</dbReference>
<reference evidence="1" key="2">
    <citation type="submission" date="2020-09" db="EMBL/GenBank/DDBJ databases">
        <authorList>
            <person name="Sun Q."/>
            <person name="Zhou Y."/>
        </authorList>
    </citation>
    <scope>NUCLEOTIDE SEQUENCE</scope>
    <source>
        <strain evidence="1">CGMCC 1.8984</strain>
    </source>
</reference>
<organism evidence="1 2">
    <name type="scientific">Agromyces bauzanensis</name>
    <dbReference type="NCBI Taxonomy" id="1308924"/>
    <lineage>
        <taxon>Bacteria</taxon>
        <taxon>Bacillati</taxon>
        <taxon>Actinomycetota</taxon>
        <taxon>Actinomycetes</taxon>
        <taxon>Micrococcales</taxon>
        <taxon>Microbacteriaceae</taxon>
        <taxon>Agromyces</taxon>
    </lineage>
</organism>
<dbReference type="Proteomes" id="UP000636956">
    <property type="component" value="Unassembled WGS sequence"/>
</dbReference>
<proteinExistence type="predicted"/>
<dbReference type="AlphaFoldDB" id="A0A917UUR0"/>